<evidence type="ECO:0000313" key="4">
    <source>
        <dbReference type="Proteomes" id="UP000479190"/>
    </source>
</evidence>
<protein>
    <submittedName>
        <fullName evidence="3">Uncharacterized protein</fullName>
    </submittedName>
</protein>
<feature type="transmembrane region" description="Helical" evidence="2">
    <location>
        <begin position="193"/>
        <end position="214"/>
    </location>
</feature>
<reference evidence="3 4" key="1">
    <citation type="submission" date="2020-02" db="EMBL/GenBank/DDBJ databases">
        <authorList>
            <person name="Ferguson B K."/>
        </authorList>
    </citation>
    <scope>NUCLEOTIDE SEQUENCE [LARGE SCALE GENOMIC DNA]</scope>
</reference>
<keyword evidence="4" id="KW-1185">Reference proteome</keyword>
<feature type="compositionally biased region" description="Acidic residues" evidence="1">
    <location>
        <begin position="114"/>
        <end position="123"/>
    </location>
</feature>
<organism evidence="3 4">
    <name type="scientific">Trichogramma brassicae</name>
    <dbReference type="NCBI Taxonomy" id="86971"/>
    <lineage>
        <taxon>Eukaryota</taxon>
        <taxon>Metazoa</taxon>
        <taxon>Ecdysozoa</taxon>
        <taxon>Arthropoda</taxon>
        <taxon>Hexapoda</taxon>
        <taxon>Insecta</taxon>
        <taxon>Pterygota</taxon>
        <taxon>Neoptera</taxon>
        <taxon>Endopterygota</taxon>
        <taxon>Hymenoptera</taxon>
        <taxon>Apocrita</taxon>
        <taxon>Proctotrupomorpha</taxon>
        <taxon>Chalcidoidea</taxon>
        <taxon>Trichogrammatidae</taxon>
        <taxon>Trichogramma</taxon>
    </lineage>
</organism>
<evidence type="ECO:0000313" key="3">
    <source>
        <dbReference type="EMBL" id="CAB0033325.1"/>
    </source>
</evidence>
<name>A0A6H5I9G1_9HYME</name>
<keyword evidence="2" id="KW-0472">Membrane</keyword>
<feature type="region of interest" description="Disordered" evidence="1">
    <location>
        <begin position="101"/>
        <end position="123"/>
    </location>
</feature>
<dbReference type="Proteomes" id="UP000479190">
    <property type="component" value="Unassembled WGS sequence"/>
</dbReference>
<gene>
    <name evidence="3" type="ORF">TBRA_LOCUS5242</name>
</gene>
<dbReference type="EMBL" id="CADCXV010000706">
    <property type="protein sequence ID" value="CAB0033325.1"/>
    <property type="molecule type" value="Genomic_DNA"/>
</dbReference>
<keyword evidence="2" id="KW-1133">Transmembrane helix</keyword>
<accession>A0A6H5I9G1</accession>
<dbReference type="AlphaFoldDB" id="A0A6H5I9G1"/>
<keyword evidence="2" id="KW-0812">Transmembrane</keyword>
<sequence length="315" mass="35866">MTRANDAAAYGAALLPPASDDCELQKSAFARAWERTSSGRCYPRHIFASNSTLSRLKHCDSESSTIPHRSSSRPGCCWLLARCEMSTTRFIPRRASHYGHRVGSRTVQDTQAEREEEQEEEEEMTTTVIMIMTLMMITATDAAAAAATRDYVLFQTRLCKYSKKLGSSSSSTRVFSGTRIFSTNCIKTLHYFVSYYFSIPLVSLNISFTLGYCIRFFQRVSFTISTLKLKKKYKKKSRLLLVRSDLCARVDDQDTIIARALAIVRLSHRAPSRCTHTKLYYYISSVYTTTGLCVQLSREISYYSFSRCFVQHIVQ</sequence>
<evidence type="ECO:0000256" key="1">
    <source>
        <dbReference type="SAM" id="MobiDB-lite"/>
    </source>
</evidence>
<evidence type="ECO:0000256" key="2">
    <source>
        <dbReference type="SAM" id="Phobius"/>
    </source>
</evidence>
<proteinExistence type="predicted"/>